<dbReference type="AlphaFoldDB" id="A0A231V313"/>
<keyword evidence="1" id="KW-0812">Transmembrane</keyword>
<feature type="transmembrane region" description="Helical" evidence="1">
    <location>
        <begin position="41"/>
        <end position="60"/>
    </location>
</feature>
<feature type="transmembrane region" description="Helical" evidence="1">
    <location>
        <begin position="12"/>
        <end position="32"/>
    </location>
</feature>
<keyword evidence="4" id="KW-1185">Reference proteome</keyword>
<dbReference type="Proteomes" id="UP000215405">
    <property type="component" value="Unassembled WGS sequence"/>
</dbReference>
<evidence type="ECO:0000313" key="4">
    <source>
        <dbReference type="Proteomes" id="UP000215405"/>
    </source>
</evidence>
<comment type="caution">
    <text evidence="3">The sequence shown here is derived from an EMBL/GenBank/DDBJ whole genome shotgun (WGS) entry which is preliminary data.</text>
</comment>
<evidence type="ECO:0000313" key="3">
    <source>
        <dbReference type="EMBL" id="OXT02530.1"/>
    </source>
</evidence>
<evidence type="ECO:0000256" key="1">
    <source>
        <dbReference type="SAM" id="Phobius"/>
    </source>
</evidence>
<keyword evidence="1" id="KW-1133">Transmembrane helix</keyword>
<gene>
    <name evidence="3" type="ORF">B7H23_06460</name>
</gene>
<dbReference type="InterPro" id="IPR049201">
    <property type="entry name" value="DUF6867"/>
</dbReference>
<protein>
    <recommendedName>
        <fullName evidence="2">DUF6867 domain-containing protein</fullName>
    </recommendedName>
</protein>
<proteinExistence type="predicted"/>
<dbReference type="OrthoDB" id="9806174at2"/>
<evidence type="ECO:0000259" key="2">
    <source>
        <dbReference type="Pfam" id="PF21741"/>
    </source>
</evidence>
<feature type="domain" description="DUF6867" evidence="2">
    <location>
        <begin position="11"/>
        <end position="112"/>
    </location>
</feature>
<dbReference type="RefSeq" id="WP_094076483.1">
    <property type="nucleotide sequence ID" value="NZ_NBYO01000001.1"/>
</dbReference>
<dbReference type="Pfam" id="PF21741">
    <property type="entry name" value="DUF6867"/>
    <property type="match status" value="1"/>
</dbReference>
<reference evidence="4" key="1">
    <citation type="journal article" date="2017" name="Int. J. Syst. Evol. Microbiol.">
        <title>Notoacmeibacter marinus gen. nov., sp. nov., isolated from the gut of a limpet and proposal of Notoacmeibacteraceae fam. nov. in the order Rhizobiales of the class Alphaproteobacteria.</title>
        <authorList>
            <person name="Huang Z."/>
            <person name="Guo F."/>
            <person name="Lai Q."/>
        </authorList>
    </citation>
    <scope>NUCLEOTIDE SEQUENCE [LARGE SCALE GENOMIC DNA]</scope>
    <source>
        <strain evidence="4">XMTR2A4</strain>
    </source>
</reference>
<dbReference type="EMBL" id="NBYO01000001">
    <property type="protein sequence ID" value="OXT02530.1"/>
    <property type="molecule type" value="Genomic_DNA"/>
</dbReference>
<name>A0A231V313_9HYPH</name>
<organism evidence="3 4">
    <name type="scientific">Notoacmeibacter marinus</name>
    <dbReference type="NCBI Taxonomy" id="1876515"/>
    <lineage>
        <taxon>Bacteria</taxon>
        <taxon>Pseudomonadati</taxon>
        <taxon>Pseudomonadota</taxon>
        <taxon>Alphaproteobacteria</taxon>
        <taxon>Hyphomicrobiales</taxon>
        <taxon>Notoacmeibacteraceae</taxon>
        <taxon>Notoacmeibacter</taxon>
    </lineage>
</organism>
<sequence length="113" mass="12741">MNPIWEVGLADFLLVTVFLGGGAAFMTGRAAAADWRGPRELGLYVLLLGCAVRFLHFALFEGTLLQPYYYLIDVLVLAGFAWLGRQLTRAKQMSQQYSFTFEKSSPLTWKRKS</sequence>
<accession>A0A231V313</accession>
<feature type="transmembrane region" description="Helical" evidence="1">
    <location>
        <begin position="66"/>
        <end position="84"/>
    </location>
</feature>
<keyword evidence="1" id="KW-0472">Membrane</keyword>